<feature type="transmembrane region" description="Helical" evidence="2">
    <location>
        <begin position="536"/>
        <end position="558"/>
    </location>
</feature>
<keyword evidence="2" id="KW-0812">Transmembrane</keyword>
<keyword evidence="4" id="KW-1185">Reference proteome</keyword>
<feature type="transmembrane region" description="Helical" evidence="2">
    <location>
        <begin position="590"/>
        <end position="612"/>
    </location>
</feature>
<evidence type="ECO:0000256" key="1">
    <source>
        <dbReference type="SAM" id="MobiDB-lite"/>
    </source>
</evidence>
<evidence type="ECO:0008006" key="5">
    <source>
        <dbReference type="Google" id="ProtNLM"/>
    </source>
</evidence>
<dbReference type="PANTHER" id="PTHR38937:SF2">
    <property type="entry name" value="MEMBRANE PROTEIN OF ER BODY-LIKE PROTEIN ISOFORM X1"/>
    <property type="match status" value="1"/>
</dbReference>
<dbReference type="OrthoDB" id="1924921at2759"/>
<feature type="compositionally biased region" description="Basic and acidic residues" evidence="1">
    <location>
        <begin position="321"/>
        <end position="341"/>
    </location>
</feature>
<protein>
    <recommendedName>
        <fullName evidence="5">Membrane protein of ER body-like protein</fullName>
    </recommendedName>
</protein>
<accession>A0A9D5C6Z2</accession>
<dbReference type="PANTHER" id="PTHR38937">
    <property type="entry name" value="MEMBRANE PROTEIN OF ER BODY-LIKE PROTEIN"/>
    <property type="match status" value="1"/>
</dbReference>
<proteinExistence type="predicted"/>
<dbReference type="AlphaFoldDB" id="A0A9D5C6Z2"/>
<comment type="caution">
    <text evidence="3">The sequence shown here is derived from an EMBL/GenBank/DDBJ whole genome shotgun (WGS) entry which is preliminary data.</text>
</comment>
<feature type="transmembrane region" description="Helical" evidence="2">
    <location>
        <begin position="624"/>
        <end position="645"/>
    </location>
</feature>
<gene>
    <name evidence="3" type="ORF">J5N97_024698</name>
</gene>
<evidence type="ECO:0000313" key="3">
    <source>
        <dbReference type="EMBL" id="KAJ0967781.1"/>
    </source>
</evidence>
<dbReference type="InterPro" id="IPR052843">
    <property type="entry name" value="ER_body_metal_sequester"/>
</dbReference>
<evidence type="ECO:0000313" key="4">
    <source>
        <dbReference type="Proteomes" id="UP001085076"/>
    </source>
</evidence>
<keyword evidence="2" id="KW-1133">Transmembrane helix</keyword>
<sequence>MTEVMEIMREEVVEVLGLGEVENCGLEVRERRSLRCHENNGNGGVIEDNIETLAEDREGDDEGDWSVYFDQDEGSGFNSSDQIVATNSETADQFVTEKRLQNGQSEFEAKELNGHADFSLKSHSQTLMKMNMDDGSKVHLCSETKTETGALKTEIVEKVEHESKLQVTEFDVERVLEEQETHDLYCPNCNSCITKRVILRKRKRTGQGFKYDIKHKKVQETQNDLDVSGALTEIADEDRDREREVFRCLSCFSFFIPTEGGFNIFGIFGKREEDKFLTEPQEIPARNRSWSSIFGTMTGKKKENRAGFSLPGESSSGAGKQVEDAPRKELDDTKTDSELKPGEGQGLSEQKVNSKEGRSDAPLMYIPGSEVHGVQIIIGEKVDGPNNNKMSGKAFSEGPEANSDKGKSDTHLIDIPVYEVHGIQIIHGEKVNDPIDDKASGDDIIPSAEDIVAKPIGQTDGEVITHGGPHLPVSVPPEPIAEPRDDTQISIGDQGTREGTRNEWDVLKSIVYGGLIESITSLGVVSSAAGSDASTLNIVALGLANLIGGLFVIIHDLLNLQGEQHGTSRNKEEPAGRYWEQLGRRDNFRLHATVAVISYLIFGLLPPAIYGFSFMKSDNKEYKLIAIAAASLLCIALLAIGKAYVRLEKDYFKCLSYYIGLGVTASGLSYVAGVMIHRFLEELHLFDPESNVPAPPFDGSLLSGSKSPFLSSF</sequence>
<reference evidence="3" key="2">
    <citation type="journal article" date="2022" name="Hortic Res">
        <title>The genome of Dioscorea zingiberensis sheds light on the biosynthesis, origin and evolution of the medicinally important diosgenin saponins.</title>
        <authorList>
            <person name="Li Y."/>
            <person name="Tan C."/>
            <person name="Li Z."/>
            <person name="Guo J."/>
            <person name="Li S."/>
            <person name="Chen X."/>
            <person name="Wang C."/>
            <person name="Dai X."/>
            <person name="Yang H."/>
            <person name="Song W."/>
            <person name="Hou L."/>
            <person name="Xu J."/>
            <person name="Tong Z."/>
            <person name="Xu A."/>
            <person name="Yuan X."/>
            <person name="Wang W."/>
            <person name="Yang Q."/>
            <person name="Chen L."/>
            <person name="Sun Z."/>
            <person name="Wang K."/>
            <person name="Pan B."/>
            <person name="Chen J."/>
            <person name="Bao Y."/>
            <person name="Liu F."/>
            <person name="Qi X."/>
            <person name="Gang D.R."/>
            <person name="Wen J."/>
            <person name="Li J."/>
        </authorList>
    </citation>
    <scope>NUCLEOTIDE SEQUENCE</scope>
    <source>
        <strain evidence="3">Dzin_1.0</strain>
    </source>
</reference>
<organism evidence="3 4">
    <name type="scientific">Dioscorea zingiberensis</name>
    <dbReference type="NCBI Taxonomy" id="325984"/>
    <lineage>
        <taxon>Eukaryota</taxon>
        <taxon>Viridiplantae</taxon>
        <taxon>Streptophyta</taxon>
        <taxon>Embryophyta</taxon>
        <taxon>Tracheophyta</taxon>
        <taxon>Spermatophyta</taxon>
        <taxon>Magnoliopsida</taxon>
        <taxon>Liliopsida</taxon>
        <taxon>Dioscoreales</taxon>
        <taxon>Dioscoreaceae</taxon>
        <taxon>Dioscorea</taxon>
    </lineage>
</organism>
<feature type="region of interest" description="Disordered" evidence="1">
    <location>
        <begin position="382"/>
        <end position="408"/>
    </location>
</feature>
<keyword evidence="2" id="KW-0472">Membrane</keyword>
<dbReference type="Proteomes" id="UP001085076">
    <property type="component" value="Miscellaneous, Linkage group lg07"/>
</dbReference>
<dbReference type="EMBL" id="JAGGNH010000007">
    <property type="protein sequence ID" value="KAJ0967781.1"/>
    <property type="molecule type" value="Genomic_DNA"/>
</dbReference>
<reference evidence="3" key="1">
    <citation type="submission" date="2021-03" db="EMBL/GenBank/DDBJ databases">
        <authorList>
            <person name="Li Z."/>
            <person name="Yang C."/>
        </authorList>
    </citation>
    <scope>NUCLEOTIDE SEQUENCE</scope>
    <source>
        <strain evidence="3">Dzin_1.0</strain>
        <tissue evidence="3">Leaf</tissue>
    </source>
</reference>
<feature type="region of interest" description="Disordered" evidence="1">
    <location>
        <begin position="301"/>
        <end position="365"/>
    </location>
</feature>
<feature type="region of interest" description="Disordered" evidence="1">
    <location>
        <begin position="475"/>
        <end position="498"/>
    </location>
</feature>
<dbReference type="CDD" id="cd01059">
    <property type="entry name" value="CCC1_like"/>
    <property type="match status" value="1"/>
</dbReference>
<evidence type="ECO:0000256" key="2">
    <source>
        <dbReference type="SAM" id="Phobius"/>
    </source>
</evidence>
<name>A0A9D5C6Z2_9LILI</name>
<feature type="transmembrane region" description="Helical" evidence="2">
    <location>
        <begin position="657"/>
        <end position="680"/>
    </location>
</feature>